<comment type="caution">
    <text evidence="1">The sequence shown here is derived from an EMBL/GenBank/DDBJ whole genome shotgun (WGS) entry which is preliminary data.</text>
</comment>
<name>A0AAD9U9A9_9ROSI</name>
<feature type="non-terminal residue" evidence="1">
    <location>
        <position position="1"/>
    </location>
</feature>
<evidence type="ECO:0000313" key="2">
    <source>
        <dbReference type="Proteomes" id="UP001280121"/>
    </source>
</evidence>
<evidence type="ECO:0000313" key="1">
    <source>
        <dbReference type="EMBL" id="KAK2649913.1"/>
    </source>
</evidence>
<reference evidence="1" key="1">
    <citation type="journal article" date="2023" name="Plant J.">
        <title>Genome sequences and population genomics provide insights into the demographic history, inbreeding, and mutation load of two 'living fossil' tree species of Dipteronia.</title>
        <authorList>
            <person name="Feng Y."/>
            <person name="Comes H.P."/>
            <person name="Chen J."/>
            <person name="Zhu S."/>
            <person name="Lu R."/>
            <person name="Zhang X."/>
            <person name="Li P."/>
            <person name="Qiu J."/>
            <person name="Olsen K.M."/>
            <person name="Qiu Y."/>
        </authorList>
    </citation>
    <scope>NUCLEOTIDE SEQUENCE</scope>
    <source>
        <strain evidence="1">KIB01</strain>
    </source>
</reference>
<protein>
    <submittedName>
        <fullName evidence="1">Uncharacterized protein</fullName>
    </submittedName>
</protein>
<dbReference type="EMBL" id="JANJYI010000005">
    <property type="protein sequence ID" value="KAK2649913.1"/>
    <property type="molecule type" value="Genomic_DNA"/>
</dbReference>
<sequence>FRELPVLEVLTGLLSRVSREELAFICVIIWGLWRNLNAVLNGGKPGDPADLVSFHKGATIGDDKGRVVVAIPEPLAGVFNAEVDDFLAHQEGILPAKNHNLNVQIAEVDASYVAIVLKSMDLF</sequence>
<gene>
    <name evidence="1" type="ORF">Ddye_017402</name>
</gene>
<accession>A0AAD9U9A9</accession>
<organism evidence="1 2">
    <name type="scientific">Dipteronia dyeriana</name>
    <dbReference type="NCBI Taxonomy" id="168575"/>
    <lineage>
        <taxon>Eukaryota</taxon>
        <taxon>Viridiplantae</taxon>
        <taxon>Streptophyta</taxon>
        <taxon>Embryophyta</taxon>
        <taxon>Tracheophyta</taxon>
        <taxon>Spermatophyta</taxon>
        <taxon>Magnoliopsida</taxon>
        <taxon>eudicotyledons</taxon>
        <taxon>Gunneridae</taxon>
        <taxon>Pentapetalae</taxon>
        <taxon>rosids</taxon>
        <taxon>malvids</taxon>
        <taxon>Sapindales</taxon>
        <taxon>Sapindaceae</taxon>
        <taxon>Hippocastanoideae</taxon>
        <taxon>Acereae</taxon>
        <taxon>Dipteronia</taxon>
    </lineage>
</organism>
<dbReference type="AlphaFoldDB" id="A0AAD9U9A9"/>
<keyword evidence="2" id="KW-1185">Reference proteome</keyword>
<dbReference type="Proteomes" id="UP001280121">
    <property type="component" value="Unassembled WGS sequence"/>
</dbReference>
<proteinExistence type="predicted"/>